<dbReference type="AlphaFoldDB" id="A0A016UNT6"/>
<reference evidence="5" key="1">
    <citation type="journal article" date="2015" name="Nat. Genet.">
        <title>The genome and transcriptome of the zoonotic hookworm Ancylostoma ceylanicum identify infection-specific gene families.</title>
        <authorList>
            <person name="Schwarz E.M."/>
            <person name="Hu Y."/>
            <person name="Antoshechkin I."/>
            <person name="Miller M.M."/>
            <person name="Sternberg P.W."/>
            <person name="Aroian R.V."/>
        </authorList>
    </citation>
    <scope>NUCLEOTIDE SEQUENCE</scope>
    <source>
        <strain evidence="5">HY135</strain>
    </source>
</reference>
<feature type="region of interest" description="Disordered" evidence="2">
    <location>
        <begin position="1"/>
        <end position="20"/>
    </location>
</feature>
<comment type="caution">
    <text evidence="4">The sequence shown here is derived from an EMBL/GenBank/DDBJ whole genome shotgun (WGS) entry which is preliminary data.</text>
</comment>
<feature type="domain" description="MEIS N-terminal" evidence="3">
    <location>
        <begin position="127"/>
        <end position="166"/>
    </location>
</feature>
<dbReference type="EMBL" id="JARK01001369">
    <property type="protein sequence ID" value="EYC16571.1"/>
    <property type="molecule type" value="Genomic_DNA"/>
</dbReference>
<feature type="compositionally biased region" description="Basic and acidic residues" evidence="2">
    <location>
        <begin position="7"/>
        <end position="20"/>
    </location>
</feature>
<keyword evidence="1" id="KW-0539">Nucleus</keyword>
<evidence type="ECO:0000256" key="2">
    <source>
        <dbReference type="SAM" id="MobiDB-lite"/>
    </source>
</evidence>
<name>A0A016UNT6_9BILA</name>
<organism evidence="4 5">
    <name type="scientific">Ancylostoma ceylanicum</name>
    <dbReference type="NCBI Taxonomy" id="53326"/>
    <lineage>
        <taxon>Eukaryota</taxon>
        <taxon>Metazoa</taxon>
        <taxon>Ecdysozoa</taxon>
        <taxon>Nematoda</taxon>
        <taxon>Chromadorea</taxon>
        <taxon>Rhabditida</taxon>
        <taxon>Rhabditina</taxon>
        <taxon>Rhabditomorpha</taxon>
        <taxon>Strongyloidea</taxon>
        <taxon>Ancylostomatidae</taxon>
        <taxon>Ancylostomatinae</taxon>
        <taxon>Ancylostoma</taxon>
    </lineage>
</organism>
<proteinExistence type="predicted"/>
<evidence type="ECO:0000259" key="3">
    <source>
        <dbReference type="Pfam" id="PF16493"/>
    </source>
</evidence>
<dbReference type="Pfam" id="PF16493">
    <property type="entry name" value="Meis_PKNOX_N"/>
    <property type="match status" value="1"/>
</dbReference>
<sequence>MYMRRSMSRERQSGNEDLRRQARDLNDEEHYGNEAYVLGFLSTISSVPHIFCIWTGRADVVEEMAGIPGPSSEATSTDDEKKSRLLHEALTKASAARASKKMKGMQPFSTTICLEAASSSTTSQLTDVELIKCHPLMPVLELLCEKCGDATHTMQPRAFQMNDVCQVRHLCSANPVITR</sequence>
<accession>A0A016UNT6</accession>
<dbReference type="Proteomes" id="UP000024635">
    <property type="component" value="Unassembled WGS sequence"/>
</dbReference>
<protein>
    <recommendedName>
        <fullName evidence="3">MEIS N-terminal domain-containing protein</fullName>
    </recommendedName>
</protein>
<dbReference type="InterPro" id="IPR032453">
    <property type="entry name" value="PKNOX/Meis_N"/>
</dbReference>
<evidence type="ECO:0000313" key="5">
    <source>
        <dbReference type="Proteomes" id="UP000024635"/>
    </source>
</evidence>
<dbReference type="OrthoDB" id="5843225at2759"/>
<gene>
    <name evidence="4" type="primary">Acey_s0033.g2726</name>
    <name evidence="4" type="ORF">Y032_0033g2726</name>
</gene>
<evidence type="ECO:0000256" key="1">
    <source>
        <dbReference type="ARBA" id="ARBA00023242"/>
    </source>
</evidence>
<evidence type="ECO:0000313" key="4">
    <source>
        <dbReference type="EMBL" id="EYC16571.1"/>
    </source>
</evidence>
<keyword evidence="5" id="KW-1185">Reference proteome</keyword>